<evidence type="ECO:0000313" key="4">
    <source>
        <dbReference type="Proteomes" id="UP001200604"/>
    </source>
</evidence>
<feature type="region of interest" description="Disordered" evidence="1">
    <location>
        <begin position="184"/>
        <end position="236"/>
    </location>
</feature>
<reference evidence="3 4" key="1">
    <citation type="submission" date="2022-01" db="EMBL/GenBank/DDBJ databases">
        <title>Identification and Characterization of Corynebacterium sp.</title>
        <authorList>
            <person name="Luo Q."/>
            <person name="Qu P."/>
            <person name="Chen Q."/>
        </authorList>
    </citation>
    <scope>NUCLEOTIDE SEQUENCE [LARGE SCALE GENOMIC DNA]</scope>
    <source>
        <strain evidence="3 4">MC-12</strain>
    </source>
</reference>
<gene>
    <name evidence="3" type="ORF">L3H44_05140</name>
</gene>
<evidence type="ECO:0000256" key="1">
    <source>
        <dbReference type="SAM" id="MobiDB-lite"/>
    </source>
</evidence>
<dbReference type="EMBL" id="JAKJKU010000002">
    <property type="protein sequence ID" value="MCF6773794.1"/>
    <property type="molecule type" value="Genomic_DNA"/>
</dbReference>
<sequence length="236" mass="26001">MSDLNVSLRPNENGVHLTKVPSRLITFWQKTTLAVTDKRIAINRPRLLFGLIPLGNRLNNIELGSVSHTEPKKTFDLTYLITSAFLFVLSLIWFISSFHAKKPGIDEYYSEHPNGTISPLILIVSLICMLLTICLAANSYRSRLVIADNFDGQDEVDLSALAHADVTNFSNGFNQYIGYNPQNQAPQSQFNTPQQGGGQQANPSNYQNPGVAGGYNQPQQTNGNSSNTQTAENGWG</sequence>
<comment type="caution">
    <text evidence="3">The sequence shown here is derived from an EMBL/GenBank/DDBJ whole genome shotgun (WGS) entry which is preliminary data.</text>
</comment>
<accession>A0ABS9HKP9</accession>
<feature type="transmembrane region" description="Helical" evidence="2">
    <location>
        <begin position="77"/>
        <end position="96"/>
    </location>
</feature>
<proteinExistence type="predicted"/>
<dbReference type="Proteomes" id="UP001200604">
    <property type="component" value="Unassembled WGS sequence"/>
</dbReference>
<evidence type="ECO:0000313" key="3">
    <source>
        <dbReference type="EMBL" id="MCF6773794.1"/>
    </source>
</evidence>
<keyword evidence="2" id="KW-1133">Transmembrane helix</keyword>
<dbReference type="GeneID" id="92727241"/>
<feature type="compositionally biased region" description="Polar residues" evidence="1">
    <location>
        <begin position="216"/>
        <end position="236"/>
    </location>
</feature>
<keyword evidence="2" id="KW-0472">Membrane</keyword>
<keyword evidence="2" id="KW-0812">Transmembrane</keyword>
<protein>
    <submittedName>
        <fullName evidence="3">Uncharacterized protein</fullName>
    </submittedName>
</protein>
<feature type="compositionally biased region" description="Polar residues" evidence="1">
    <location>
        <begin position="184"/>
        <end position="208"/>
    </location>
</feature>
<keyword evidence="4" id="KW-1185">Reference proteome</keyword>
<dbReference type="RefSeq" id="WP_046203048.1">
    <property type="nucleotide sequence ID" value="NZ_JAGSNY010000003.1"/>
</dbReference>
<organism evidence="3 4">
    <name type="scientific">Corynebacterium parakroppenstedtii</name>
    <dbReference type="NCBI Taxonomy" id="2828363"/>
    <lineage>
        <taxon>Bacteria</taxon>
        <taxon>Bacillati</taxon>
        <taxon>Actinomycetota</taxon>
        <taxon>Actinomycetes</taxon>
        <taxon>Mycobacteriales</taxon>
        <taxon>Corynebacteriaceae</taxon>
        <taxon>Corynebacterium</taxon>
    </lineage>
</organism>
<evidence type="ECO:0000256" key="2">
    <source>
        <dbReference type="SAM" id="Phobius"/>
    </source>
</evidence>
<name>A0ABS9HKP9_9CORY</name>
<feature type="transmembrane region" description="Helical" evidence="2">
    <location>
        <begin position="116"/>
        <end position="137"/>
    </location>
</feature>